<feature type="non-terminal residue" evidence="1">
    <location>
        <position position="111"/>
    </location>
</feature>
<accession>A0A146K9G2</accession>
<organism evidence="1">
    <name type="scientific">Trepomonas sp. PC1</name>
    <dbReference type="NCBI Taxonomy" id="1076344"/>
    <lineage>
        <taxon>Eukaryota</taxon>
        <taxon>Metamonada</taxon>
        <taxon>Diplomonadida</taxon>
        <taxon>Hexamitidae</taxon>
        <taxon>Hexamitinae</taxon>
        <taxon>Trepomonas</taxon>
    </lineage>
</organism>
<name>A0A146K9G2_9EUKA</name>
<gene>
    <name evidence="1" type="ORF">TPC1_15705</name>
</gene>
<dbReference type="AlphaFoldDB" id="A0A146K9G2"/>
<evidence type="ECO:0000313" key="1">
    <source>
        <dbReference type="EMBL" id="JAP92375.1"/>
    </source>
</evidence>
<dbReference type="EMBL" id="GDID01004231">
    <property type="protein sequence ID" value="JAP92375.1"/>
    <property type="molecule type" value="Transcribed_RNA"/>
</dbReference>
<proteinExistence type="predicted"/>
<reference evidence="1" key="1">
    <citation type="submission" date="2015-07" db="EMBL/GenBank/DDBJ databases">
        <title>Adaptation to a free-living lifestyle via gene acquisitions in the diplomonad Trepomonas sp. PC1.</title>
        <authorList>
            <person name="Xu F."/>
            <person name="Jerlstrom-Hultqvist J."/>
            <person name="Kolisko M."/>
            <person name="Simpson A.G.B."/>
            <person name="Roger A.J."/>
            <person name="Svard S.G."/>
            <person name="Andersson J.O."/>
        </authorList>
    </citation>
    <scope>NUCLEOTIDE SEQUENCE</scope>
    <source>
        <strain evidence="1">PC1</strain>
    </source>
</reference>
<feature type="non-terminal residue" evidence="1">
    <location>
        <position position="1"/>
    </location>
</feature>
<protein>
    <submittedName>
        <fullName evidence="1">Uncharacterized protein</fullName>
    </submittedName>
</protein>
<sequence>QLYKTLDETVNNIPPINLIGSVVLQLEAIAEATIQGKKQGTTRQDIVYNEAINYLVNRNVLLDQAHKIMLRGLIETTFASNEGKLKQMFNNLFNDARSCMSGCQQASSILQ</sequence>